<dbReference type="AlphaFoldDB" id="A0A256GMA8"/>
<dbReference type="EMBL" id="NNRM01000016">
    <property type="protein sequence ID" value="OYR28252.1"/>
    <property type="molecule type" value="Genomic_DNA"/>
</dbReference>
<evidence type="ECO:0000313" key="3">
    <source>
        <dbReference type="Proteomes" id="UP000216188"/>
    </source>
</evidence>
<gene>
    <name evidence="2" type="ORF">CEV34_1323</name>
</gene>
<evidence type="ECO:0000256" key="1">
    <source>
        <dbReference type="SAM" id="Phobius"/>
    </source>
</evidence>
<keyword evidence="3" id="KW-1185">Reference proteome</keyword>
<name>A0A256GMA8_9HYPH</name>
<dbReference type="Proteomes" id="UP000216188">
    <property type="component" value="Unassembled WGS sequence"/>
</dbReference>
<protein>
    <submittedName>
        <fullName evidence="2">Uncharacterized protein</fullName>
    </submittedName>
</protein>
<evidence type="ECO:0000313" key="2">
    <source>
        <dbReference type="EMBL" id="OYR28252.1"/>
    </source>
</evidence>
<keyword evidence="1" id="KW-0472">Membrane</keyword>
<keyword evidence="1" id="KW-1133">Transmembrane helix</keyword>
<comment type="caution">
    <text evidence="2">The sequence shown here is derived from an EMBL/GenBank/DDBJ whole genome shotgun (WGS) entry which is preliminary data.</text>
</comment>
<proteinExistence type="predicted"/>
<keyword evidence="1" id="KW-0812">Transmembrane</keyword>
<feature type="transmembrane region" description="Helical" evidence="1">
    <location>
        <begin position="20"/>
        <end position="38"/>
    </location>
</feature>
<sequence length="47" mass="5638">MPFLSFDFTLRMNAKYQKNWILFVPSRPTGTIFVSVALNRSFQRRRV</sequence>
<accession>A0A256GMA8</accession>
<reference evidence="2 3" key="1">
    <citation type="submission" date="2017-07" db="EMBL/GenBank/DDBJ databases">
        <title>Phylogenetic study on the rhizospheric bacterium Ochrobactrum sp. A44.</title>
        <authorList>
            <person name="Krzyzanowska D.M."/>
            <person name="Ossowicki A."/>
            <person name="Rajewska M."/>
            <person name="Maciag T."/>
            <person name="Kaczynski Z."/>
            <person name="Czerwicka M."/>
            <person name="Jafra S."/>
        </authorList>
    </citation>
    <scope>NUCLEOTIDE SEQUENCE [LARGE SCALE GENOMIC DNA]</scope>
    <source>
        <strain evidence="2 3">CCUG 30717</strain>
    </source>
</reference>
<organism evidence="2 3">
    <name type="scientific">Brucella pseudogrignonensis</name>
    <dbReference type="NCBI Taxonomy" id="419475"/>
    <lineage>
        <taxon>Bacteria</taxon>
        <taxon>Pseudomonadati</taxon>
        <taxon>Pseudomonadota</taxon>
        <taxon>Alphaproteobacteria</taxon>
        <taxon>Hyphomicrobiales</taxon>
        <taxon>Brucellaceae</taxon>
        <taxon>Brucella/Ochrobactrum group</taxon>
        <taxon>Brucella</taxon>
    </lineage>
</organism>